<evidence type="ECO:0000256" key="1">
    <source>
        <dbReference type="SAM" id="MobiDB-lite"/>
    </source>
</evidence>
<sequence length="162" mass="18548">MITEVRIFDLESFATLFDSVNPMKVSITDSHQVIKFAVENGENRSDHIIVDPISISVELLLTGDIVNRYSIIKQLYDEHTLVGIQTRVKTYQPMLLESLSHDEDPQKVNAIELKLKFIEWKTIEPEYNKKSSKSTKKPKQTSTVNRGNVKSKKSTQIGKKEK</sequence>
<feature type="region of interest" description="Disordered" evidence="1">
    <location>
        <begin position="128"/>
        <end position="162"/>
    </location>
</feature>
<dbReference type="KEGG" id="pcol:F1325_12170"/>
<dbReference type="AlphaFoldDB" id="A0A6I7DAY2"/>
<protein>
    <recommendedName>
        <fullName evidence="2">Dit-like phage tail protein N-terminal domain-containing protein</fullName>
    </recommendedName>
</protein>
<dbReference type="RefSeq" id="WP_109373848.1">
    <property type="nucleotide sequence ID" value="NZ_CAXOLP010000018.1"/>
</dbReference>
<dbReference type="InterPro" id="IPR048494">
    <property type="entry name" value="Dit-like_N"/>
</dbReference>
<dbReference type="Pfam" id="PF21821">
    <property type="entry name" value="Dit_like"/>
    <property type="match status" value="1"/>
</dbReference>
<proteinExistence type="predicted"/>
<feature type="domain" description="Dit-like phage tail protein N-terminal" evidence="2">
    <location>
        <begin position="17"/>
        <end position="129"/>
    </location>
</feature>
<dbReference type="EMBL" id="CP043925">
    <property type="protein sequence ID" value="QHN11172.1"/>
    <property type="molecule type" value="Genomic_DNA"/>
</dbReference>
<evidence type="ECO:0000313" key="4">
    <source>
        <dbReference type="Proteomes" id="UP000464700"/>
    </source>
</evidence>
<feature type="compositionally biased region" description="Basic residues" evidence="1">
    <location>
        <begin position="130"/>
        <end position="139"/>
    </location>
</feature>
<name>A0A6I7DAY2_9GAMM</name>
<evidence type="ECO:0000259" key="2">
    <source>
        <dbReference type="Pfam" id="PF21821"/>
    </source>
</evidence>
<evidence type="ECO:0000313" key="3">
    <source>
        <dbReference type="EMBL" id="QHN11172.1"/>
    </source>
</evidence>
<gene>
    <name evidence="3" type="ORF">F1325_12170</name>
</gene>
<organism evidence="3 4">
    <name type="scientific">Proteus columbae</name>
    <dbReference type="NCBI Taxonomy" id="1987580"/>
    <lineage>
        <taxon>Bacteria</taxon>
        <taxon>Pseudomonadati</taxon>
        <taxon>Pseudomonadota</taxon>
        <taxon>Gammaproteobacteria</taxon>
        <taxon>Enterobacterales</taxon>
        <taxon>Morganellaceae</taxon>
        <taxon>Proteus</taxon>
    </lineage>
</organism>
<reference evidence="3 4" key="1">
    <citation type="submission" date="2019-09" db="EMBL/GenBank/DDBJ databases">
        <title>Emergence of a chromosome-mediated tetracycline resistance gene in Proteus strain.</title>
        <authorList>
            <person name="He D."/>
            <person name="Wang L."/>
        </authorList>
    </citation>
    <scope>NUCLEOTIDE SEQUENCE [LARGE SCALE GENOMIC DNA]</scope>
    <source>
        <strain evidence="3 4">T60</strain>
    </source>
</reference>
<keyword evidence="4" id="KW-1185">Reference proteome</keyword>
<dbReference type="Proteomes" id="UP000464700">
    <property type="component" value="Chromosome"/>
</dbReference>
<accession>A0A6I7DAY2</accession>